<feature type="compositionally biased region" description="Polar residues" evidence="1">
    <location>
        <begin position="189"/>
        <end position="202"/>
    </location>
</feature>
<feature type="region of interest" description="Disordered" evidence="1">
    <location>
        <begin position="1"/>
        <end position="62"/>
    </location>
</feature>
<feature type="region of interest" description="Disordered" evidence="1">
    <location>
        <begin position="189"/>
        <end position="235"/>
    </location>
</feature>
<protein>
    <submittedName>
        <fullName evidence="2">Uncharacterized protein</fullName>
    </submittedName>
</protein>
<feature type="compositionally biased region" description="Polar residues" evidence="1">
    <location>
        <begin position="41"/>
        <end position="54"/>
    </location>
</feature>
<evidence type="ECO:0000313" key="2">
    <source>
        <dbReference type="EMBL" id="SPC91354.1"/>
    </source>
</evidence>
<proteinExistence type="predicted"/>
<gene>
    <name evidence="2" type="ORF">FSB_LOCUS19236</name>
</gene>
<organism evidence="2">
    <name type="scientific">Fagus sylvatica</name>
    <name type="common">Beechnut</name>
    <dbReference type="NCBI Taxonomy" id="28930"/>
    <lineage>
        <taxon>Eukaryota</taxon>
        <taxon>Viridiplantae</taxon>
        <taxon>Streptophyta</taxon>
        <taxon>Embryophyta</taxon>
        <taxon>Tracheophyta</taxon>
        <taxon>Spermatophyta</taxon>
        <taxon>Magnoliopsida</taxon>
        <taxon>eudicotyledons</taxon>
        <taxon>Gunneridae</taxon>
        <taxon>Pentapetalae</taxon>
        <taxon>rosids</taxon>
        <taxon>fabids</taxon>
        <taxon>Fagales</taxon>
        <taxon>Fagaceae</taxon>
        <taxon>Fagus</taxon>
    </lineage>
</organism>
<feature type="compositionally biased region" description="Basic residues" evidence="1">
    <location>
        <begin position="1"/>
        <end position="10"/>
    </location>
</feature>
<dbReference type="EMBL" id="OIVN01001222">
    <property type="protein sequence ID" value="SPC91354.1"/>
    <property type="molecule type" value="Genomic_DNA"/>
</dbReference>
<sequence length="235" mass="27083">MADKKSKKSSSSRIPPDKLLNVKPELVTPSQLVKFDPHQITPVNSPDKPSSSRMVTKKVPDGPELSTHTLREALLHFTKMYKFTEYNSMFPPTLLFCAKYKVPWIVKWHYQIKDHILIRSYVVKWFDKYDRDRIINFVYDEFSIEILKELEDKPSSSTSSIQDMLKGKTLEELAKICKMAAIQYQSASGKHSPASSEGSSNAKHLPYEPVSFPPNWYQDSQDPYDGYDIEDLNLD</sequence>
<dbReference type="AlphaFoldDB" id="A0A2N9FX47"/>
<evidence type="ECO:0000256" key="1">
    <source>
        <dbReference type="SAM" id="MobiDB-lite"/>
    </source>
</evidence>
<accession>A0A2N9FX47</accession>
<reference evidence="2" key="1">
    <citation type="submission" date="2018-02" db="EMBL/GenBank/DDBJ databases">
        <authorList>
            <person name="Cohen D.B."/>
            <person name="Kent A.D."/>
        </authorList>
    </citation>
    <scope>NUCLEOTIDE SEQUENCE</scope>
</reference>
<feature type="compositionally biased region" description="Acidic residues" evidence="1">
    <location>
        <begin position="225"/>
        <end position="235"/>
    </location>
</feature>
<name>A0A2N9FX47_FAGSY</name>